<dbReference type="VEuPathDB" id="FungiDB:PEXP_032040"/>
<evidence type="ECO:0000313" key="9">
    <source>
        <dbReference type="EMBL" id="KGO52895.1"/>
    </source>
</evidence>
<keyword evidence="1" id="KW-0479">Metal-binding</keyword>
<dbReference type="RefSeq" id="XP_016595591.1">
    <property type="nucleotide sequence ID" value="XM_016742069.1"/>
</dbReference>
<dbReference type="CDD" id="cd02249">
    <property type="entry name" value="ZZ"/>
    <property type="match status" value="1"/>
</dbReference>
<evidence type="ECO:0000256" key="4">
    <source>
        <dbReference type="ARBA" id="ARBA00022833"/>
    </source>
</evidence>
<feature type="repeat" description="ANK" evidence="6">
    <location>
        <begin position="347"/>
        <end position="379"/>
    </location>
</feature>
<feature type="repeat" description="ANK" evidence="6">
    <location>
        <begin position="644"/>
        <end position="676"/>
    </location>
</feature>
<keyword evidence="7" id="KW-0812">Transmembrane</keyword>
<dbReference type="GeneID" id="27677488"/>
<reference evidence="9 10" key="1">
    <citation type="journal article" date="2015" name="Mol. Plant Microbe Interact.">
        <title>Genome, transcriptome, and functional analyses of Penicillium expansum provide new insights into secondary metabolism and pathogenicity.</title>
        <authorList>
            <person name="Ballester A.R."/>
            <person name="Marcet-Houben M."/>
            <person name="Levin E."/>
            <person name="Sela N."/>
            <person name="Selma-Lazaro C."/>
            <person name="Carmona L."/>
            <person name="Wisniewski M."/>
            <person name="Droby S."/>
            <person name="Gonzalez-Candelas L."/>
            <person name="Gabaldon T."/>
        </authorList>
    </citation>
    <scope>NUCLEOTIDE SEQUENCE [LARGE SCALE GENOMIC DNA]</scope>
    <source>
        <strain evidence="9 10">MD-8</strain>
    </source>
</reference>
<dbReference type="InterPro" id="IPR002110">
    <property type="entry name" value="Ankyrin_rpt"/>
</dbReference>
<dbReference type="PANTHER" id="PTHR24123:SF33">
    <property type="entry name" value="PROTEIN HOS4"/>
    <property type="match status" value="1"/>
</dbReference>
<evidence type="ECO:0000256" key="2">
    <source>
        <dbReference type="ARBA" id="ARBA00022737"/>
    </source>
</evidence>
<dbReference type="SMART" id="SM00248">
    <property type="entry name" value="ANK"/>
    <property type="match status" value="13"/>
</dbReference>
<keyword evidence="2" id="KW-0677">Repeat</keyword>
<evidence type="ECO:0000256" key="3">
    <source>
        <dbReference type="ARBA" id="ARBA00022771"/>
    </source>
</evidence>
<dbReference type="PRINTS" id="PR01415">
    <property type="entry name" value="ANKYRIN"/>
</dbReference>
<dbReference type="EMBL" id="JQFZ01000258">
    <property type="protein sequence ID" value="KGO52895.1"/>
    <property type="molecule type" value="Genomic_DNA"/>
</dbReference>
<dbReference type="PROSITE" id="PS50088">
    <property type="entry name" value="ANK_REPEAT"/>
    <property type="match status" value="9"/>
</dbReference>
<dbReference type="InterPro" id="IPR043145">
    <property type="entry name" value="Znf_ZZ_sf"/>
</dbReference>
<feature type="repeat" description="ANK" evidence="6">
    <location>
        <begin position="380"/>
        <end position="412"/>
    </location>
</feature>
<dbReference type="InterPro" id="IPR036770">
    <property type="entry name" value="Ankyrin_rpt-contain_sf"/>
</dbReference>
<keyword evidence="3" id="KW-0863">Zinc-finger</keyword>
<feature type="repeat" description="ANK" evidence="6">
    <location>
        <begin position="410"/>
        <end position="443"/>
    </location>
</feature>
<dbReference type="InterPro" id="IPR000433">
    <property type="entry name" value="Znf_ZZ"/>
</dbReference>
<proteinExistence type="predicted"/>
<feature type="repeat" description="ANK" evidence="6">
    <location>
        <begin position="314"/>
        <end position="346"/>
    </location>
</feature>
<dbReference type="Proteomes" id="UP000030143">
    <property type="component" value="Unassembled WGS sequence"/>
</dbReference>
<dbReference type="SUPFAM" id="SSF48403">
    <property type="entry name" value="Ankyrin repeat"/>
    <property type="match status" value="2"/>
</dbReference>
<name>A0A0A2JKS3_PENEN</name>
<organism evidence="9 10">
    <name type="scientific">Penicillium expansum</name>
    <name type="common">Blue mold rot fungus</name>
    <dbReference type="NCBI Taxonomy" id="27334"/>
    <lineage>
        <taxon>Eukaryota</taxon>
        <taxon>Fungi</taxon>
        <taxon>Dikarya</taxon>
        <taxon>Ascomycota</taxon>
        <taxon>Pezizomycotina</taxon>
        <taxon>Eurotiomycetes</taxon>
        <taxon>Eurotiomycetidae</taxon>
        <taxon>Eurotiales</taxon>
        <taxon>Aspergillaceae</taxon>
        <taxon>Penicillium</taxon>
    </lineage>
</organism>
<dbReference type="HOGENOM" id="CLU_000288_34_14_1"/>
<evidence type="ECO:0000256" key="5">
    <source>
        <dbReference type="ARBA" id="ARBA00023043"/>
    </source>
</evidence>
<evidence type="ECO:0000313" key="10">
    <source>
        <dbReference type="Proteomes" id="UP000030143"/>
    </source>
</evidence>
<protein>
    <recommendedName>
        <fullName evidence="8">ZZ-type domain-containing protein</fullName>
    </recommendedName>
</protein>
<feature type="transmembrane region" description="Helical" evidence="7">
    <location>
        <begin position="917"/>
        <end position="942"/>
    </location>
</feature>
<comment type="caution">
    <text evidence="9">The sequence shown here is derived from an EMBL/GenBank/DDBJ whole genome shotgun (WGS) entry which is preliminary data.</text>
</comment>
<dbReference type="InterPro" id="IPR051165">
    <property type="entry name" value="Multifunctional_ANK_Repeat"/>
</dbReference>
<feature type="domain" description="ZZ-type" evidence="8">
    <location>
        <begin position="803"/>
        <end position="848"/>
    </location>
</feature>
<evidence type="ECO:0000256" key="1">
    <source>
        <dbReference type="ARBA" id="ARBA00022723"/>
    </source>
</evidence>
<accession>A0A0A2JKS3</accession>
<gene>
    <name evidence="9" type="ORF">PEX2_047940</name>
</gene>
<dbReference type="Pfam" id="PF12796">
    <property type="entry name" value="Ank_2"/>
    <property type="match status" value="3"/>
</dbReference>
<sequence>MESGQAIEIKVEDHNQQDIATYIQDTLTMTEAKDNASQNTREMLVKKLTQQANGVFQWIHTVLPIIEQKVREKELFEDICCWLHEVPAGLEDVYMYILNNVIETSNREQSLLFFQWVCLAERPLTVAEMRYALVAKHVREPLSPKKWERIPGFIESNERMLGRIKALSGGLAEVVPSTDNNATVQVVHQSVNDFLRTKGLKVLCHNIGMSMSSMNEDKILSQCQATLYRSCLVCLATAHILAETTEFKRTKKNVTQDHPLLQYATINLFIHAEKATDFRCDVLPNEKEILQKVLISWVQIYQKLDMTSRACPQRGTTLLHMAAAANLVDLIEPLLSNNEDSAERNSGGDTAFHLAASGGHIKVGEILRRKGADQEAKDHLGNTPLSKAASGGHIEFVEWALDKGVNLKRNGDGGALQAASLGGYESVVQILLRAGADVNAQGGGYGNALQAAAWNGSPEIVQILLRAGADVNAQGGYFGYALQAAAFNESPETVQILLGAGAVVNAQGGHFGYALQAAALNKSPEIVQILLGAGADVNAQGGRYGNALQAAAAPYKGSHKTVQILLGAGANVNAQGGFFGNALQAAVCNESPETVQILLGAGADVNARGGRHGSPLLAAIHDGYFDKVQLLLHAGANSLLADELGRTPLHIAASRDMLHILRRFPQLASDLNKRSDFLQTPLHLAVCHGHISFAIALLNSGADPSLLDGYGRHVMDWASNHETLLQEIHNHCSDLVLTPPATQELTVHRSLIELTESLLYSKSKPSWPILQQLGRYFLFLGQFDKARYLFQLHLSRDASSKEDIWQISCNTCNFAITGTRFVCKVCACIDLCSSCVQRYPCHSRLHPNQEHEVFEVPNVPNKNSPFTGLASERFNLFLNNIVHGHLEENAGQSEQELFNDSIFALALREIALVPKTAFSLVTTISGIIFSVSALLLGAWYFIAR</sequence>
<dbReference type="GO" id="GO:0008270">
    <property type="term" value="F:zinc ion binding"/>
    <property type="evidence" value="ECO:0007669"/>
    <property type="project" value="UniProtKB-KW"/>
</dbReference>
<feature type="repeat" description="ANK" evidence="6">
    <location>
        <begin position="611"/>
        <end position="643"/>
    </location>
</feature>
<keyword evidence="7" id="KW-0472">Membrane</keyword>
<feature type="repeat" description="ANK" evidence="6">
    <location>
        <begin position="677"/>
        <end position="709"/>
    </location>
</feature>
<feature type="repeat" description="ANK" evidence="6">
    <location>
        <begin position="514"/>
        <end position="542"/>
    </location>
</feature>
<dbReference type="SMART" id="SM00291">
    <property type="entry name" value="ZnF_ZZ"/>
    <property type="match status" value="1"/>
</dbReference>
<keyword evidence="4" id="KW-0862">Zinc</keyword>
<keyword evidence="10" id="KW-1185">Reference proteome</keyword>
<dbReference type="Gene3D" id="1.25.40.20">
    <property type="entry name" value="Ankyrin repeat-containing domain"/>
    <property type="match status" value="3"/>
</dbReference>
<evidence type="ECO:0000256" key="7">
    <source>
        <dbReference type="SAM" id="Phobius"/>
    </source>
</evidence>
<dbReference type="Gene3D" id="3.30.60.90">
    <property type="match status" value="1"/>
</dbReference>
<dbReference type="Pfam" id="PF00023">
    <property type="entry name" value="Ank"/>
    <property type="match status" value="2"/>
</dbReference>
<dbReference type="PROSITE" id="PS50297">
    <property type="entry name" value="ANK_REP_REGION"/>
    <property type="match status" value="4"/>
</dbReference>
<keyword evidence="7" id="KW-1133">Transmembrane helix</keyword>
<evidence type="ECO:0000256" key="6">
    <source>
        <dbReference type="PROSITE-ProRule" id="PRU00023"/>
    </source>
</evidence>
<dbReference type="AlphaFoldDB" id="A0A0A2JKS3"/>
<feature type="repeat" description="ANK" evidence="6">
    <location>
        <begin position="447"/>
        <end position="476"/>
    </location>
</feature>
<evidence type="ECO:0000259" key="8">
    <source>
        <dbReference type="SMART" id="SM00291"/>
    </source>
</evidence>
<dbReference type="PANTHER" id="PTHR24123">
    <property type="entry name" value="ANKYRIN REPEAT-CONTAINING"/>
    <property type="match status" value="1"/>
</dbReference>
<keyword evidence="5 6" id="KW-0040">ANK repeat</keyword>
<dbReference type="SUPFAM" id="SSF57850">
    <property type="entry name" value="RING/U-box"/>
    <property type="match status" value="1"/>
</dbReference>
<dbReference type="STRING" id="27334.A0A0A2JKS3"/>